<protein>
    <submittedName>
        <fullName evidence="2">Integral membrane protein</fullName>
    </submittedName>
</protein>
<dbReference type="STRING" id="1423743.FD41_GL001761"/>
<keyword evidence="5" id="KW-1185">Reference proteome</keyword>
<dbReference type="Proteomes" id="UP000019488">
    <property type="component" value="Unassembled WGS sequence"/>
</dbReference>
<evidence type="ECO:0000313" key="2">
    <source>
        <dbReference type="EMBL" id="GAF37038.1"/>
    </source>
</evidence>
<keyword evidence="1" id="KW-0812">Transmembrane</keyword>
<evidence type="ECO:0000256" key="1">
    <source>
        <dbReference type="SAM" id="Phobius"/>
    </source>
</evidence>
<dbReference type="EMBL" id="AZFY01000154">
    <property type="protein sequence ID" value="KRM01093.1"/>
    <property type="molecule type" value="Genomic_DNA"/>
</dbReference>
<feature type="transmembrane region" description="Helical" evidence="1">
    <location>
        <begin position="23"/>
        <end position="45"/>
    </location>
</feature>
<keyword evidence="1" id="KW-0472">Membrane</keyword>
<evidence type="ECO:0000313" key="5">
    <source>
        <dbReference type="Proteomes" id="UP000051966"/>
    </source>
</evidence>
<feature type="transmembrane region" description="Helical" evidence="1">
    <location>
        <begin position="179"/>
        <end position="210"/>
    </location>
</feature>
<comment type="caution">
    <text evidence="2">The sequence shown here is derived from an EMBL/GenBank/DDBJ whole genome shotgun (WGS) entry which is preliminary data.</text>
</comment>
<dbReference type="PANTHER" id="PTHR40078">
    <property type="entry name" value="INTEGRAL MEMBRANE PROTEIN-RELATED"/>
    <property type="match status" value="1"/>
</dbReference>
<organism evidence="2 4">
    <name type="scientific">Lentilactobacillus farraginis DSM 18382 = JCM 14108</name>
    <dbReference type="NCBI Taxonomy" id="1423743"/>
    <lineage>
        <taxon>Bacteria</taxon>
        <taxon>Bacillati</taxon>
        <taxon>Bacillota</taxon>
        <taxon>Bacilli</taxon>
        <taxon>Lactobacillales</taxon>
        <taxon>Lactobacillaceae</taxon>
        <taxon>Lentilactobacillus</taxon>
    </lineage>
</organism>
<reference evidence="2" key="1">
    <citation type="journal article" date="2014" name="Genome Announc.">
        <title>Draft Genome Sequences of Two Lactobacillus Strains, L. farraginis JCM 14108T and L. composti JCM 14202T, Isolated from Compost of Distilled Shochu Residue.</title>
        <authorList>
            <person name="Yuki M."/>
            <person name="Oshima K."/>
            <person name="Suda W."/>
            <person name="Kitahara M."/>
            <person name="Kitamura K."/>
            <person name="Iida T."/>
            <person name="Hattori M."/>
            <person name="Ohkuma M."/>
        </authorList>
    </citation>
    <scope>NUCLEOTIDE SEQUENCE [LARGE SCALE GENOMIC DNA]</scope>
    <source>
        <strain evidence="2">JCM 14108</strain>
    </source>
</reference>
<dbReference type="PATRIC" id="fig|1423743.5.peg.1819"/>
<dbReference type="Proteomes" id="UP000051966">
    <property type="component" value="Unassembled WGS sequence"/>
</dbReference>
<sequence>MLSNTKENSSDSDSTHLNKFADVGLRTLMAFVGIAILSSGTTLLREGNVGLDPFTAMNTGLAAKFGTGLGNAQLMANLVIFIFILILDRRKIGIGTILNMTLVGYEIQWLSAVYKMVLPNTVNVFTTVTDLIIGLLLFTLGSSLYMGANLGVAPYDAIAPIASTRLHIKYRSARITQDVVFMATAFFVGGAVGFATIIVAFFTGPLIAYWDDHVSEKIKQGITNFSSTPSFSTAGRQLASVGKSGYYTVRHAYELTEQTQRQLSNYSNEELNERIARTRSRSKELGQVYENTQKQLRLLQGEADKRKKH</sequence>
<feature type="transmembrane region" description="Helical" evidence="1">
    <location>
        <begin position="94"/>
        <end position="111"/>
    </location>
</feature>
<dbReference type="PANTHER" id="PTHR40078:SF1">
    <property type="entry name" value="INTEGRAL MEMBRANE PROTEIN"/>
    <property type="match status" value="1"/>
</dbReference>
<name>X0PBA5_9LACO</name>
<reference evidence="3 5" key="2">
    <citation type="journal article" date="2015" name="Genome Announc.">
        <title>Expanding the biotechnology potential of lactobacilli through comparative genomics of 213 strains and associated genera.</title>
        <authorList>
            <person name="Sun Z."/>
            <person name="Harris H.M."/>
            <person name="McCann A."/>
            <person name="Guo C."/>
            <person name="Argimon S."/>
            <person name="Zhang W."/>
            <person name="Yang X."/>
            <person name="Jeffery I.B."/>
            <person name="Cooney J.C."/>
            <person name="Kagawa T.F."/>
            <person name="Liu W."/>
            <person name="Song Y."/>
            <person name="Salvetti E."/>
            <person name="Wrobel A."/>
            <person name="Rasinkangas P."/>
            <person name="Parkhill J."/>
            <person name="Rea M.C."/>
            <person name="O'Sullivan O."/>
            <person name="Ritari J."/>
            <person name="Douillard F.P."/>
            <person name="Paul Ross R."/>
            <person name="Yang R."/>
            <person name="Briner A.E."/>
            <person name="Felis G.E."/>
            <person name="de Vos W.M."/>
            <person name="Barrangou R."/>
            <person name="Klaenhammer T.R."/>
            <person name="Caufield P.W."/>
            <person name="Cui Y."/>
            <person name="Zhang H."/>
            <person name="O'Toole P.W."/>
        </authorList>
    </citation>
    <scope>NUCLEOTIDE SEQUENCE [LARGE SCALE GENOMIC DNA]</scope>
    <source>
        <strain evidence="3 5">DSM 18382</strain>
    </source>
</reference>
<feature type="transmembrane region" description="Helical" evidence="1">
    <location>
        <begin position="131"/>
        <end position="158"/>
    </location>
</feature>
<gene>
    <name evidence="3" type="ORF">FD41_GL001761</name>
    <name evidence="2" type="ORF">JCM14108_2038</name>
</gene>
<dbReference type="Pfam" id="PF19700">
    <property type="entry name" value="DUF6198"/>
    <property type="match status" value="1"/>
</dbReference>
<keyword evidence="1" id="KW-1133">Transmembrane helix</keyword>
<evidence type="ECO:0000313" key="4">
    <source>
        <dbReference type="Proteomes" id="UP000019488"/>
    </source>
</evidence>
<dbReference type="OrthoDB" id="9814474at2"/>
<dbReference type="RefSeq" id="WP_035180130.1">
    <property type="nucleotide sequence ID" value="NZ_AZFY01000154.1"/>
</dbReference>
<dbReference type="AlphaFoldDB" id="X0PBA5"/>
<feature type="transmembrane region" description="Helical" evidence="1">
    <location>
        <begin position="65"/>
        <end position="87"/>
    </location>
</feature>
<evidence type="ECO:0000313" key="3">
    <source>
        <dbReference type="EMBL" id="KRM01093.1"/>
    </source>
</evidence>
<dbReference type="InterPro" id="IPR038750">
    <property type="entry name" value="YczE/YyaS-like"/>
</dbReference>
<dbReference type="EMBL" id="BAKI01000022">
    <property type="protein sequence ID" value="GAF37038.1"/>
    <property type="molecule type" value="Genomic_DNA"/>
</dbReference>
<accession>X0PBA5</accession>
<proteinExistence type="predicted"/>